<evidence type="ECO:0000313" key="4">
    <source>
        <dbReference type="Proteomes" id="UP000683360"/>
    </source>
</evidence>
<keyword evidence="2" id="KW-0812">Transmembrane</keyword>
<gene>
    <name evidence="3" type="ORF">MEDL_43746</name>
</gene>
<organism evidence="3 4">
    <name type="scientific">Mytilus edulis</name>
    <name type="common">Blue mussel</name>
    <dbReference type="NCBI Taxonomy" id="6550"/>
    <lineage>
        <taxon>Eukaryota</taxon>
        <taxon>Metazoa</taxon>
        <taxon>Spiralia</taxon>
        <taxon>Lophotrochozoa</taxon>
        <taxon>Mollusca</taxon>
        <taxon>Bivalvia</taxon>
        <taxon>Autobranchia</taxon>
        <taxon>Pteriomorphia</taxon>
        <taxon>Mytilida</taxon>
        <taxon>Mytiloidea</taxon>
        <taxon>Mytilidae</taxon>
        <taxon>Mytilinae</taxon>
        <taxon>Mytilus</taxon>
    </lineage>
</organism>
<keyword evidence="4" id="KW-1185">Reference proteome</keyword>
<evidence type="ECO:0008006" key="5">
    <source>
        <dbReference type="Google" id="ProtNLM"/>
    </source>
</evidence>
<feature type="transmembrane region" description="Helical" evidence="2">
    <location>
        <begin position="22"/>
        <end position="40"/>
    </location>
</feature>
<reference evidence="3" key="1">
    <citation type="submission" date="2021-03" db="EMBL/GenBank/DDBJ databases">
        <authorList>
            <person name="Bekaert M."/>
        </authorList>
    </citation>
    <scope>NUCLEOTIDE SEQUENCE</scope>
</reference>
<accession>A0A8S3TIS0</accession>
<dbReference type="Gene3D" id="3.40.50.10140">
    <property type="entry name" value="Toll/interleukin-1 receptor homology (TIR) domain"/>
    <property type="match status" value="1"/>
</dbReference>
<keyword evidence="2" id="KW-0472">Membrane</keyword>
<evidence type="ECO:0000313" key="3">
    <source>
        <dbReference type="EMBL" id="CAG2230939.1"/>
    </source>
</evidence>
<dbReference type="EMBL" id="CAJPWZ010002121">
    <property type="protein sequence ID" value="CAG2230939.1"/>
    <property type="molecule type" value="Genomic_DNA"/>
</dbReference>
<evidence type="ECO:0000256" key="2">
    <source>
        <dbReference type="SAM" id="Phobius"/>
    </source>
</evidence>
<dbReference type="AlphaFoldDB" id="A0A8S3TIS0"/>
<dbReference type="Proteomes" id="UP000683360">
    <property type="component" value="Unassembled WGS sequence"/>
</dbReference>
<feature type="region of interest" description="Disordered" evidence="1">
    <location>
        <begin position="48"/>
        <end position="129"/>
    </location>
</feature>
<keyword evidence="2" id="KW-1133">Transmembrane helix</keyword>
<feature type="compositionally biased region" description="Basic and acidic residues" evidence="1">
    <location>
        <begin position="73"/>
        <end position="87"/>
    </location>
</feature>
<evidence type="ECO:0000256" key="1">
    <source>
        <dbReference type="SAM" id="MobiDB-lite"/>
    </source>
</evidence>
<dbReference type="OrthoDB" id="9906976at2759"/>
<name>A0A8S3TIS0_MYTED</name>
<protein>
    <recommendedName>
        <fullName evidence="5">TIR domain-containing protein</fullName>
    </recommendedName>
</protein>
<feature type="compositionally biased region" description="Low complexity" evidence="1">
    <location>
        <begin position="106"/>
        <end position="120"/>
    </location>
</feature>
<sequence length="293" mass="33022">MQNIIETVITETTGLTMSGKDVCLVFGTAAVCWMFGYYWIKRQTGLTTTPASFSQSDSPNRTRAQLIPENSEEDARLDKERIIQTKEEDTEMKVPPPDSCLTTTPASLSQSDSLSRTSAQLIPENSEEDARLNGNDLEEDRAHVGGQWFDAVILHASEDEMAARLCQEILQEQVNVPNLKIGLPDDIITAGTSTLDGLGSLLLNCRLVIIYHSRYMSMDGLMLFGKQANIIQSLEDPQKRDRIIPFIVDGEELSVDMCTIQPVNYTNDIRSAYFPSFKNKMERLFLMWRNRIE</sequence>
<feature type="compositionally biased region" description="Polar residues" evidence="1">
    <location>
        <begin position="48"/>
        <end position="63"/>
    </location>
</feature>
<comment type="caution">
    <text evidence="3">The sequence shown here is derived from an EMBL/GenBank/DDBJ whole genome shotgun (WGS) entry which is preliminary data.</text>
</comment>
<dbReference type="InterPro" id="IPR035897">
    <property type="entry name" value="Toll_tir_struct_dom_sf"/>
</dbReference>
<proteinExistence type="predicted"/>